<keyword evidence="1" id="KW-0472">Membrane</keyword>
<evidence type="ECO:0000313" key="2">
    <source>
        <dbReference type="EMBL" id="KAE8707425.1"/>
    </source>
</evidence>
<reference evidence="2" key="1">
    <citation type="submission" date="2019-09" db="EMBL/GenBank/DDBJ databases">
        <title>Draft genome information of white flower Hibiscus syriacus.</title>
        <authorList>
            <person name="Kim Y.-M."/>
        </authorList>
    </citation>
    <scope>NUCLEOTIDE SEQUENCE [LARGE SCALE GENOMIC DNA]</scope>
    <source>
        <strain evidence="2">YM2019G1</strain>
    </source>
</reference>
<feature type="transmembrane region" description="Helical" evidence="1">
    <location>
        <begin position="156"/>
        <end position="179"/>
    </location>
</feature>
<evidence type="ECO:0000256" key="1">
    <source>
        <dbReference type="SAM" id="Phobius"/>
    </source>
</evidence>
<dbReference type="EMBL" id="VEPZ02000964">
    <property type="protein sequence ID" value="KAE8707425.1"/>
    <property type="molecule type" value="Genomic_DNA"/>
</dbReference>
<proteinExistence type="predicted"/>
<accession>A0A6A3AWN6</accession>
<dbReference type="AlphaFoldDB" id="A0A6A3AWN6"/>
<name>A0A6A3AWN6_HIBSY</name>
<gene>
    <name evidence="2" type="ORF">F3Y22_tig00110384pilonHSYRG00830</name>
</gene>
<dbReference type="PANTHER" id="PTHR33133">
    <property type="entry name" value="OS08G0107100 PROTEIN-RELATED"/>
    <property type="match status" value="1"/>
</dbReference>
<sequence length="306" mass="33812">MEDSSRTQKSHTIMRTSIYTFLQNYQYFTTIAAVLAFPYALSILLSQFSVLRSPLFPAIHNHLKAVFMAAEFPPSSNFFNPPSSTSSNTITPPPHLRFLQFHLYIPLFSTFVCNFFQLLAANSTAFSLLFFGYHFVNGFGYSLSPNWLTFMSAAGAVVYSMILANVIVICNLALVSSGMENSGGYLAILKACVLIKGRTLTALALAVPANLALAAIDALFHYRVVVSAYSYRSEGGFLLALEGVLIAYLYAVFVVLDTVVSCTFFKSCKTECLVDHPQGRYCYKVEIVAERGGKAFVKLKNIEEFA</sequence>
<dbReference type="PANTHER" id="PTHR33133:SF3">
    <property type="entry name" value="TRANSMEMBRANE PROTEIN"/>
    <property type="match status" value="1"/>
</dbReference>
<keyword evidence="1" id="KW-0812">Transmembrane</keyword>
<keyword evidence="3" id="KW-1185">Reference proteome</keyword>
<evidence type="ECO:0000313" key="3">
    <source>
        <dbReference type="Proteomes" id="UP000436088"/>
    </source>
</evidence>
<protein>
    <submittedName>
        <fullName evidence="2">Actin-binding FH2 protein isoform 1</fullName>
    </submittedName>
</protein>
<dbReference type="Proteomes" id="UP000436088">
    <property type="component" value="Unassembled WGS sequence"/>
</dbReference>
<feature type="transmembrane region" description="Helical" evidence="1">
    <location>
        <begin position="25"/>
        <end position="45"/>
    </location>
</feature>
<feature type="transmembrane region" description="Helical" evidence="1">
    <location>
        <begin position="200"/>
        <end position="224"/>
    </location>
</feature>
<feature type="transmembrane region" description="Helical" evidence="1">
    <location>
        <begin position="103"/>
        <end position="136"/>
    </location>
</feature>
<feature type="transmembrane region" description="Helical" evidence="1">
    <location>
        <begin position="236"/>
        <end position="256"/>
    </location>
</feature>
<organism evidence="2 3">
    <name type="scientific">Hibiscus syriacus</name>
    <name type="common">Rose of Sharon</name>
    <dbReference type="NCBI Taxonomy" id="106335"/>
    <lineage>
        <taxon>Eukaryota</taxon>
        <taxon>Viridiplantae</taxon>
        <taxon>Streptophyta</taxon>
        <taxon>Embryophyta</taxon>
        <taxon>Tracheophyta</taxon>
        <taxon>Spermatophyta</taxon>
        <taxon>Magnoliopsida</taxon>
        <taxon>eudicotyledons</taxon>
        <taxon>Gunneridae</taxon>
        <taxon>Pentapetalae</taxon>
        <taxon>rosids</taxon>
        <taxon>malvids</taxon>
        <taxon>Malvales</taxon>
        <taxon>Malvaceae</taxon>
        <taxon>Malvoideae</taxon>
        <taxon>Hibiscus</taxon>
    </lineage>
</organism>
<keyword evidence="1" id="KW-1133">Transmembrane helix</keyword>
<comment type="caution">
    <text evidence="2">The sequence shown here is derived from an EMBL/GenBank/DDBJ whole genome shotgun (WGS) entry which is preliminary data.</text>
</comment>